<protein>
    <submittedName>
        <fullName evidence="2">Uncharacterized protein</fullName>
    </submittedName>
</protein>
<reference evidence="2 3" key="1">
    <citation type="submission" date="2014-04" db="EMBL/GenBank/DDBJ databases">
        <authorList>
            <consortium name="DOE Joint Genome Institute"/>
            <person name="Kuo A."/>
            <person name="Gay G."/>
            <person name="Dore J."/>
            <person name="Kohler A."/>
            <person name="Nagy L.G."/>
            <person name="Floudas D."/>
            <person name="Copeland A."/>
            <person name="Barry K.W."/>
            <person name="Cichocki N."/>
            <person name="Veneault-Fourrey C."/>
            <person name="LaButti K."/>
            <person name="Lindquist E.A."/>
            <person name="Lipzen A."/>
            <person name="Lundell T."/>
            <person name="Morin E."/>
            <person name="Murat C."/>
            <person name="Sun H."/>
            <person name="Tunlid A."/>
            <person name="Henrissat B."/>
            <person name="Grigoriev I.V."/>
            <person name="Hibbett D.S."/>
            <person name="Martin F."/>
            <person name="Nordberg H.P."/>
            <person name="Cantor M.N."/>
            <person name="Hua S.X."/>
        </authorList>
    </citation>
    <scope>NUCLEOTIDE SEQUENCE [LARGE SCALE GENOMIC DNA]</scope>
    <source>
        <strain evidence="3">h7</strain>
    </source>
</reference>
<reference evidence="3" key="2">
    <citation type="submission" date="2015-01" db="EMBL/GenBank/DDBJ databases">
        <title>Evolutionary Origins and Diversification of the Mycorrhizal Mutualists.</title>
        <authorList>
            <consortium name="DOE Joint Genome Institute"/>
            <consortium name="Mycorrhizal Genomics Consortium"/>
            <person name="Kohler A."/>
            <person name="Kuo A."/>
            <person name="Nagy L.G."/>
            <person name="Floudas D."/>
            <person name="Copeland A."/>
            <person name="Barry K.W."/>
            <person name="Cichocki N."/>
            <person name="Veneault-Fourrey C."/>
            <person name="LaButti K."/>
            <person name="Lindquist E.A."/>
            <person name="Lipzen A."/>
            <person name="Lundell T."/>
            <person name="Morin E."/>
            <person name="Murat C."/>
            <person name="Riley R."/>
            <person name="Ohm R."/>
            <person name="Sun H."/>
            <person name="Tunlid A."/>
            <person name="Henrissat B."/>
            <person name="Grigoriev I.V."/>
            <person name="Hibbett D.S."/>
            <person name="Martin F."/>
        </authorList>
    </citation>
    <scope>NUCLEOTIDE SEQUENCE [LARGE SCALE GENOMIC DNA]</scope>
    <source>
        <strain evidence="3">h7</strain>
    </source>
</reference>
<organism evidence="2 3">
    <name type="scientific">Hebeloma cylindrosporum</name>
    <dbReference type="NCBI Taxonomy" id="76867"/>
    <lineage>
        <taxon>Eukaryota</taxon>
        <taxon>Fungi</taxon>
        <taxon>Dikarya</taxon>
        <taxon>Basidiomycota</taxon>
        <taxon>Agaricomycotina</taxon>
        <taxon>Agaricomycetes</taxon>
        <taxon>Agaricomycetidae</taxon>
        <taxon>Agaricales</taxon>
        <taxon>Agaricineae</taxon>
        <taxon>Hymenogastraceae</taxon>
        <taxon>Hebeloma</taxon>
    </lineage>
</organism>
<keyword evidence="3" id="KW-1185">Reference proteome</keyword>
<dbReference type="OrthoDB" id="5596707at2759"/>
<feature type="region of interest" description="Disordered" evidence="1">
    <location>
        <begin position="100"/>
        <end position="123"/>
    </location>
</feature>
<dbReference type="AlphaFoldDB" id="A0A0C3CRC9"/>
<proteinExistence type="predicted"/>
<dbReference type="HOGENOM" id="CLU_003921_8_1_1"/>
<dbReference type="STRING" id="686832.A0A0C3CRC9"/>
<name>A0A0C3CRC9_HEBCY</name>
<dbReference type="Proteomes" id="UP000053424">
    <property type="component" value="Unassembled WGS sequence"/>
</dbReference>
<evidence type="ECO:0000313" key="2">
    <source>
        <dbReference type="EMBL" id="KIM46614.1"/>
    </source>
</evidence>
<evidence type="ECO:0000256" key="1">
    <source>
        <dbReference type="SAM" id="MobiDB-lite"/>
    </source>
</evidence>
<gene>
    <name evidence="2" type="ORF">M413DRAFT_16383</name>
</gene>
<dbReference type="EMBL" id="KN831770">
    <property type="protein sequence ID" value="KIM46614.1"/>
    <property type="molecule type" value="Genomic_DNA"/>
</dbReference>
<accession>A0A0C3CRC9</accession>
<evidence type="ECO:0000313" key="3">
    <source>
        <dbReference type="Proteomes" id="UP000053424"/>
    </source>
</evidence>
<sequence>MASVVANRLNIAYDPTVIIHMQSANKQVELTMGLAKNVPFAFDSITLYLQVHIIKDPAYKVLLGRPFDALATTEVKNALDGGQSITITDPNSGQRITMATHSRGKPPSIAKAVPDPGFQTSMI</sequence>